<dbReference type="InterPro" id="IPR049326">
    <property type="entry name" value="Rhodopsin_dom_fungi"/>
</dbReference>
<reference evidence="9" key="1">
    <citation type="submission" date="2019-06" db="EMBL/GenBank/DDBJ databases">
        <title>Draft genome sequence of the griseofulvin-producing fungus Xylaria cubensis strain G536.</title>
        <authorList>
            <person name="Mead M.E."/>
            <person name="Raja H.A."/>
            <person name="Steenwyk J.L."/>
            <person name="Knowles S.L."/>
            <person name="Oberlies N.H."/>
            <person name="Rokas A."/>
        </authorList>
    </citation>
    <scope>NUCLEOTIDE SEQUENCE [LARGE SCALE GENOMIC DNA]</scope>
    <source>
        <strain evidence="9">G536</strain>
    </source>
</reference>
<evidence type="ECO:0000313" key="8">
    <source>
        <dbReference type="EMBL" id="TRX93654.1"/>
    </source>
</evidence>
<evidence type="ECO:0000256" key="3">
    <source>
        <dbReference type="ARBA" id="ARBA00022989"/>
    </source>
</evidence>
<feature type="transmembrane region" description="Helical" evidence="6">
    <location>
        <begin position="255"/>
        <end position="278"/>
    </location>
</feature>
<dbReference type="Pfam" id="PF20684">
    <property type="entry name" value="Fung_rhodopsin"/>
    <property type="match status" value="1"/>
</dbReference>
<accession>A0A553I0C5</accession>
<feature type="transmembrane region" description="Helical" evidence="6">
    <location>
        <begin position="68"/>
        <end position="90"/>
    </location>
</feature>
<name>A0A553I0C5_9PEZI</name>
<protein>
    <recommendedName>
        <fullName evidence="7">Rhodopsin domain-containing protein</fullName>
    </recommendedName>
</protein>
<comment type="subcellular location">
    <subcellularLocation>
        <location evidence="1">Membrane</location>
        <topology evidence="1">Multi-pass membrane protein</topology>
    </subcellularLocation>
</comment>
<comment type="caution">
    <text evidence="8">The sequence shown here is derived from an EMBL/GenBank/DDBJ whole genome shotgun (WGS) entry which is preliminary data.</text>
</comment>
<dbReference type="Proteomes" id="UP000319160">
    <property type="component" value="Unassembled WGS sequence"/>
</dbReference>
<dbReference type="InterPro" id="IPR052337">
    <property type="entry name" value="SAT4-like"/>
</dbReference>
<feature type="transmembrane region" description="Helical" evidence="6">
    <location>
        <begin position="110"/>
        <end position="129"/>
    </location>
</feature>
<sequence>MAQEFSSGQQEALLNGPALAPPPGHIPNFANPPNLSVLTHVVVGLAFGTCSILILGRICVTLECQKTLYLADTILLFGFATFIAHGALIIDSTSHVGYLIHQWDNFAINYNLFAISSATIKAAIILEWLRIFNPPHKRGNFFWASHSILWTTLLFHLATLISFNAACRPYVRTWDPFVHGTCYDSRPVYVASTASYLIVDVFILLLPQRIIWRLHMTRKKKQGVAAFFGIGILAIISVIVRLVLSVRLYATADEIYTLSSLALLSIVEIACGIIVYCVPSAPKALALFKAKVDRVKGVGNCNERGSASSWPTSNDRIYSSGQGYDDEEQLALAPVGGEIVRNCNFGSASTTRGQEQYVFDIRAILAALDDENYIKE</sequence>
<evidence type="ECO:0000256" key="4">
    <source>
        <dbReference type="ARBA" id="ARBA00023136"/>
    </source>
</evidence>
<feature type="transmembrane region" description="Helical" evidence="6">
    <location>
        <begin position="141"/>
        <end position="166"/>
    </location>
</feature>
<feature type="transmembrane region" description="Helical" evidence="6">
    <location>
        <begin position="37"/>
        <end position="56"/>
    </location>
</feature>
<keyword evidence="3 6" id="KW-1133">Transmembrane helix</keyword>
<organism evidence="8 9">
    <name type="scientific">Xylaria flabelliformis</name>
    <dbReference type="NCBI Taxonomy" id="2512241"/>
    <lineage>
        <taxon>Eukaryota</taxon>
        <taxon>Fungi</taxon>
        <taxon>Dikarya</taxon>
        <taxon>Ascomycota</taxon>
        <taxon>Pezizomycotina</taxon>
        <taxon>Sordariomycetes</taxon>
        <taxon>Xylariomycetidae</taxon>
        <taxon>Xylariales</taxon>
        <taxon>Xylariaceae</taxon>
        <taxon>Xylaria</taxon>
    </lineage>
</organism>
<gene>
    <name evidence="8" type="ORF">FHL15_005330</name>
</gene>
<keyword evidence="4 6" id="KW-0472">Membrane</keyword>
<comment type="similarity">
    <text evidence="5">Belongs to the SAT4 family.</text>
</comment>
<dbReference type="PANTHER" id="PTHR33048">
    <property type="entry name" value="PTH11-LIKE INTEGRAL MEMBRANE PROTEIN (AFU_ORTHOLOGUE AFUA_5G11245)"/>
    <property type="match status" value="1"/>
</dbReference>
<keyword evidence="9" id="KW-1185">Reference proteome</keyword>
<evidence type="ECO:0000256" key="1">
    <source>
        <dbReference type="ARBA" id="ARBA00004141"/>
    </source>
</evidence>
<dbReference type="AlphaFoldDB" id="A0A553I0C5"/>
<dbReference type="STRING" id="2512241.A0A553I0C5"/>
<proteinExistence type="inferred from homology"/>
<feature type="domain" description="Rhodopsin" evidence="7">
    <location>
        <begin position="57"/>
        <end position="281"/>
    </location>
</feature>
<evidence type="ECO:0000256" key="6">
    <source>
        <dbReference type="SAM" id="Phobius"/>
    </source>
</evidence>
<dbReference type="OrthoDB" id="4682787at2759"/>
<evidence type="ECO:0000313" key="9">
    <source>
        <dbReference type="Proteomes" id="UP000319160"/>
    </source>
</evidence>
<dbReference type="EMBL" id="VFLP01000027">
    <property type="protein sequence ID" value="TRX93654.1"/>
    <property type="molecule type" value="Genomic_DNA"/>
</dbReference>
<keyword evidence="2 6" id="KW-0812">Transmembrane</keyword>
<dbReference type="PANTHER" id="PTHR33048:SF47">
    <property type="entry name" value="INTEGRAL MEMBRANE PROTEIN-RELATED"/>
    <property type="match status" value="1"/>
</dbReference>
<feature type="transmembrane region" description="Helical" evidence="6">
    <location>
        <begin position="186"/>
        <end position="206"/>
    </location>
</feature>
<evidence type="ECO:0000259" key="7">
    <source>
        <dbReference type="Pfam" id="PF20684"/>
    </source>
</evidence>
<dbReference type="GO" id="GO:0016020">
    <property type="term" value="C:membrane"/>
    <property type="evidence" value="ECO:0007669"/>
    <property type="project" value="UniProtKB-SubCell"/>
</dbReference>
<feature type="transmembrane region" description="Helical" evidence="6">
    <location>
        <begin position="227"/>
        <end position="249"/>
    </location>
</feature>
<evidence type="ECO:0000256" key="5">
    <source>
        <dbReference type="ARBA" id="ARBA00038359"/>
    </source>
</evidence>
<evidence type="ECO:0000256" key="2">
    <source>
        <dbReference type="ARBA" id="ARBA00022692"/>
    </source>
</evidence>